<gene>
    <name evidence="2" type="ORF">MCHLO_14430</name>
</gene>
<dbReference type="EMBL" id="DF849525">
    <property type="protein sequence ID" value="GAT57944.1"/>
    <property type="molecule type" value="Genomic_DNA"/>
</dbReference>
<sequence>MPTNTNRSAFGNRFNYLNEDQRDVHIWATPRDLGRLKSQDVEKIAHFNPGLFQHGKHFLVAGLYSFQEEYTANEAPETKQNQCLTLQQTYLQYSFLDEILEFAPGKPLDAENAVSEETKDYCLVKAKDAVDILNLDWNTGQKGLKALAALAHEAANSGERYQRPTKSELEIPLLDPGHYFIFRCMSLSRLVGWSPTLRRPVITSRVNSGHKGFRRDGFMEDTRTRDMICGASGLAVPLRNRGHNFKGFQAAHIIPVIWIPLIKKIIPNFDIKQLNNIFGPDLDRDPVLNAILLTIHLHDCFDDYQFGFWPNRFLEFPRKKFTTTTKTLDPGKFRGYRLEKGGATALSPRFKFHPKKGVTEEMNKEEQEMLEMLLAAHFRTCLAWHVGGFGHHQ</sequence>
<keyword evidence="3" id="KW-1185">Reference proteome</keyword>
<proteinExistence type="predicted"/>
<name>A0ABQ0M3Q5_MYCCL</name>
<protein>
    <recommendedName>
        <fullName evidence="1">HNH nuclease domain-containing protein</fullName>
    </recommendedName>
</protein>
<feature type="domain" description="HNH nuclease" evidence="1">
    <location>
        <begin position="229"/>
        <end position="308"/>
    </location>
</feature>
<evidence type="ECO:0000313" key="3">
    <source>
        <dbReference type="Proteomes" id="UP000815677"/>
    </source>
</evidence>
<reference evidence="2" key="1">
    <citation type="submission" date="2014-09" db="EMBL/GenBank/DDBJ databases">
        <title>Genome sequence of the luminous mushroom Mycena chlorophos for searching fungal bioluminescence genes.</title>
        <authorList>
            <person name="Tanaka Y."/>
            <person name="Kasuga D."/>
            <person name="Oba Y."/>
            <person name="Hase S."/>
            <person name="Sato K."/>
            <person name="Oba Y."/>
            <person name="Sakakibara Y."/>
        </authorList>
    </citation>
    <scope>NUCLEOTIDE SEQUENCE</scope>
</reference>
<dbReference type="InterPro" id="IPR003615">
    <property type="entry name" value="HNH_nuc"/>
</dbReference>
<evidence type="ECO:0000259" key="1">
    <source>
        <dbReference type="Pfam" id="PF13391"/>
    </source>
</evidence>
<dbReference type="Proteomes" id="UP000815677">
    <property type="component" value="Unassembled WGS sequence"/>
</dbReference>
<organism evidence="2 3">
    <name type="scientific">Mycena chlorophos</name>
    <name type="common">Agaric fungus</name>
    <name type="synonym">Agaricus chlorophos</name>
    <dbReference type="NCBI Taxonomy" id="658473"/>
    <lineage>
        <taxon>Eukaryota</taxon>
        <taxon>Fungi</taxon>
        <taxon>Dikarya</taxon>
        <taxon>Basidiomycota</taxon>
        <taxon>Agaricomycotina</taxon>
        <taxon>Agaricomycetes</taxon>
        <taxon>Agaricomycetidae</taxon>
        <taxon>Agaricales</taxon>
        <taxon>Marasmiineae</taxon>
        <taxon>Mycenaceae</taxon>
        <taxon>Mycena</taxon>
    </lineage>
</organism>
<dbReference type="Pfam" id="PF13391">
    <property type="entry name" value="HNH_2"/>
    <property type="match status" value="1"/>
</dbReference>
<evidence type="ECO:0000313" key="2">
    <source>
        <dbReference type="EMBL" id="GAT57944.1"/>
    </source>
</evidence>
<accession>A0ABQ0M3Q5</accession>